<dbReference type="AlphaFoldDB" id="A0A329RHN6"/>
<sequence length="158" mass="18110">MQEAKRIASAIPEGKRARAVKLSHMEILSGPYTFRTTKPLVDRLVLPPIEVNGALVVRRYNVGQRVPVIKAIPQAEGFRHAIQAIEDTKNLDLLARWVEYGYATYDQLKLMENVVAARNNFNLVQATIEWIDKVEFQVDYIVEPFKDTLDVTKVWMNI</sequence>
<evidence type="ECO:0000313" key="2">
    <source>
        <dbReference type="EMBL" id="KAG2841813.1"/>
    </source>
</evidence>
<dbReference type="EMBL" id="RCMI01000232">
    <property type="protein sequence ID" value="KAG2923972.1"/>
    <property type="molecule type" value="Genomic_DNA"/>
</dbReference>
<dbReference type="VEuPathDB" id="FungiDB:PC110_g19939"/>
<dbReference type="EMBL" id="RCMK01000968">
    <property type="protein sequence ID" value="KAG2906186.1"/>
    <property type="molecule type" value="Genomic_DNA"/>
</dbReference>
<dbReference type="Proteomes" id="UP000736787">
    <property type="component" value="Unassembled WGS sequence"/>
</dbReference>
<dbReference type="EMBL" id="RCMG01000931">
    <property type="protein sequence ID" value="KAG2841808.1"/>
    <property type="molecule type" value="Genomic_DNA"/>
</dbReference>
<dbReference type="STRING" id="29920.A0A329RHN6"/>
<dbReference type="OrthoDB" id="120585at2759"/>
<evidence type="ECO:0000313" key="3">
    <source>
        <dbReference type="EMBL" id="KAG2906186.1"/>
    </source>
</evidence>
<gene>
    <name evidence="9" type="ORF">PC110_g19939</name>
    <name evidence="1" type="ORF">PC113_g18952</name>
    <name evidence="2" type="ORF">PC113_g18956</name>
    <name evidence="5" type="ORF">PC115_g8791</name>
    <name evidence="4" type="ORF">PC117_g20566</name>
    <name evidence="3" type="ORF">PC117_g20570</name>
    <name evidence="7" type="ORF">PC118_g18777</name>
    <name evidence="6" type="ORF">PC118_g18781</name>
    <name evidence="8" type="ORF">PC129_g22525</name>
</gene>
<dbReference type="Proteomes" id="UP000760860">
    <property type="component" value="Unassembled WGS sequence"/>
</dbReference>
<evidence type="ECO:0000313" key="8">
    <source>
        <dbReference type="EMBL" id="KAG3204535.1"/>
    </source>
</evidence>
<dbReference type="Proteomes" id="UP000735874">
    <property type="component" value="Unassembled WGS sequence"/>
</dbReference>
<protein>
    <submittedName>
        <fullName evidence="9">Uncharacterized protein</fullName>
    </submittedName>
</protein>
<evidence type="ECO:0000313" key="9">
    <source>
        <dbReference type="EMBL" id="RAW23629.1"/>
    </source>
</evidence>
<evidence type="ECO:0000313" key="10">
    <source>
        <dbReference type="Proteomes" id="UP000251314"/>
    </source>
</evidence>
<keyword evidence="10" id="KW-1185">Reference proteome</keyword>
<name>A0A329RHN6_9STRA</name>
<dbReference type="EMBL" id="MJFZ01001021">
    <property type="protein sequence ID" value="RAW23629.1"/>
    <property type="molecule type" value="Genomic_DNA"/>
</dbReference>
<dbReference type="EMBL" id="RCMG01000931">
    <property type="protein sequence ID" value="KAG2841813.1"/>
    <property type="molecule type" value="Genomic_DNA"/>
</dbReference>
<dbReference type="EMBL" id="RCML01000959">
    <property type="protein sequence ID" value="KAG2967113.1"/>
    <property type="molecule type" value="Genomic_DNA"/>
</dbReference>
<evidence type="ECO:0000313" key="7">
    <source>
        <dbReference type="EMBL" id="KAG2967117.1"/>
    </source>
</evidence>
<dbReference type="EMBL" id="RCML01000959">
    <property type="protein sequence ID" value="KAG2967117.1"/>
    <property type="molecule type" value="Genomic_DNA"/>
</dbReference>
<reference evidence="1" key="2">
    <citation type="submission" date="2018-10" db="EMBL/GenBank/DDBJ databases">
        <title>Effector identification in a new, highly contiguous assembly of the strawberry crown rot pathogen Phytophthora cactorum.</title>
        <authorList>
            <person name="Armitage A.D."/>
            <person name="Nellist C.F."/>
            <person name="Bates H."/>
            <person name="Vickerstaff R.J."/>
            <person name="Harrison R.J."/>
        </authorList>
    </citation>
    <scope>NUCLEOTIDE SEQUENCE</scope>
    <source>
        <strain evidence="1">15-7</strain>
        <strain evidence="5">4032</strain>
        <strain evidence="3">4040</strain>
        <strain evidence="6">P415</strain>
        <strain evidence="8">P421</strain>
    </source>
</reference>
<reference evidence="9 10" key="1">
    <citation type="submission" date="2018-01" db="EMBL/GenBank/DDBJ databases">
        <title>Draft genome of the strawberry crown rot pathogen Phytophthora cactorum.</title>
        <authorList>
            <person name="Armitage A.D."/>
            <person name="Lysoe E."/>
            <person name="Nellist C.F."/>
            <person name="Harrison R.J."/>
            <person name="Brurberg M.B."/>
        </authorList>
    </citation>
    <scope>NUCLEOTIDE SEQUENCE [LARGE SCALE GENOMIC DNA]</scope>
    <source>
        <strain evidence="9 10">10300</strain>
    </source>
</reference>
<dbReference type="Proteomes" id="UP000774804">
    <property type="component" value="Unassembled WGS sequence"/>
</dbReference>
<dbReference type="EMBL" id="RCMV01002117">
    <property type="protein sequence ID" value="KAG3204535.1"/>
    <property type="molecule type" value="Genomic_DNA"/>
</dbReference>
<evidence type="ECO:0000313" key="6">
    <source>
        <dbReference type="EMBL" id="KAG2967113.1"/>
    </source>
</evidence>
<proteinExistence type="predicted"/>
<comment type="caution">
    <text evidence="9">The sequence shown here is derived from an EMBL/GenBank/DDBJ whole genome shotgun (WGS) entry which is preliminary data.</text>
</comment>
<organism evidence="9 10">
    <name type="scientific">Phytophthora cactorum</name>
    <dbReference type="NCBI Taxonomy" id="29920"/>
    <lineage>
        <taxon>Eukaryota</taxon>
        <taxon>Sar</taxon>
        <taxon>Stramenopiles</taxon>
        <taxon>Oomycota</taxon>
        <taxon>Peronosporomycetes</taxon>
        <taxon>Peronosporales</taxon>
        <taxon>Peronosporaceae</taxon>
        <taxon>Phytophthora</taxon>
    </lineage>
</organism>
<evidence type="ECO:0000313" key="5">
    <source>
        <dbReference type="EMBL" id="KAG2923972.1"/>
    </source>
</evidence>
<accession>A0A329RHN6</accession>
<dbReference type="EMBL" id="RCMK01000968">
    <property type="protein sequence ID" value="KAG2906189.1"/>
    <property type="molecule type" value="Genomic_DNA"/>
</dbReference>
<evidence type="ECO:0000313" key="1">
    <source>
        <dbReference type="EMBL" id="KAG2841808.1"/>
    </source>
</evidence>
<dbReference type="Proteomes" id="UP000251314">
    <property type="component" value="Unassembled WGS sequence"/>
</dbReference>
<evidence type="ECO:0000313" key="4">
    <source>
        <dbReference type="EMBL" id="KAG2906189.1"/>
    </source>
</evidence>
<dbReference type="Proteomes" id="UP000697107">
    <property type="component" value="Unassembled WGS sequence"/>
</dbReference>